<sequence length="375" mass="42530">MKSIEKSYKKILEEINALRKTINDALDQLEKYTKKELDTLLETTRKLIQTDIENCTESIKNITCLKEDWMRINEKSESLNFIKYRKCIVHSIKEEAVLQEMTKKNEIQLIIKPDTTIQTNLSTLSGLGQVFSSVKQFKPSHRITENLVTRQNKPEASSQSDPENRTTSILKKKNPKPDPSSSRKYTPGNRTSDLTKSGQVSDPVSSSSHQLVQGYQPGAVSKPDKIIKVTYDKRYTVQIKGDEKTCKISVICETSSGELLITDFNNKKVKLLDQTYKVVTHCDLPSTPWSMCSIDSNLVAVAMSNKDVHFIRVSNGQLIKDRILKLQHFCRGIAHQDGNLYMADGKALYLYTLDGRLVREMYNKTSGKGAGYNYS</sequence>
<reference evidence="3" key="2">
    <citation type="submission" date="2020-11" db="EMBL/GenBank/DDBJ databases">
        <authorList>
            <person name="McCartney M.A."/>
            <person name="Auch B."/>
            <person name="Kono T."/>
            <person name="Mallez S."/>
            <person name="Becker A."/>
            <person name="Gohl D.M."/>
            <person name="Silverstein K.A.T."/>
            <person name="Koren S."/>
            <person name="Bechman K.B."/>
            <person name="Herman A."/>
            <person name="Abrahante J.E."/>
            <person name="Garbe J."/>
        </authorList>
    </citation>
    <scope>NUCLEOTIDE SEQUENCE</scope>
    <source>
        <strain evidence="3">Duluth1</strain>
        <tissue evidence="3">Whole animal</tissue>
    </source>
</reference>
<reference evidence="3" key="1">
    <citation type="journal article" date="2019" name="bioRxiv">
        <title>The Genome of the Zebra Mussel, Dreissena polymorpha: A Resource for Invasive Species Research.</title>
        <authorList>
            <person name="McCartney M.A."/>
            <person name="Auch B."/>
            <person name="Kono T."/>
            <person name="Mallez S."/>
            <person name="Zhang Y."/>
            <person name="Obille A."/>
            <person name="Becker A."/>
            <person name="Abrahante J.E."/>
            <person name="Garbe J."/>
            <person name="Badalamenti J.P."/>
            <person name="Herman A."/>
            <person name="Mangelson H."/>
            <person name="Liachko I."/>
            <person name="Sullivan S."/>
            <person name="Sone E.D."/>
            <person name="Koren S."/>
            <person name="Silverstein K.A.T."/>
            <person name="Beckman K.B."/>
            <person name="Gohl D.M."/>
        </authorList>
    </citation>
    <scope>NUCLEOTIDE SEQUENCE</scope>
    <source>
        <strain evidence="3">Duluth1</strain>
        <tissue evidence="3">Whole animal</tissue>
    </source>
</reference>
<feature type="coiled-coil region" evidence="1">
    <location>
        <begin position="1"/>
        <end position="35"/>
    </location>
</feature>
<gene>
    <name evidence="3" type="ORF">DPMN_059357</name>
</gene>
<feature type="compositionally biased region" description="Low complexity" evidence="2">
    <location>
        <begin position="197"/>
        <end position="208"/>
    </location>
</feature>
<organism evidence="3 4">
    <name type="scientific">Dreissena polymorpha</name>
    <name type="common">Zebra mussel</name>
    <name type="synonym">Mytilus polymorpha</name>
    <dbReference type="NCBI Taxonomy" id="45954"/>
    <lineage>
        <taxon>Eukaryota</taxon>
        <taxon>Metazoa</taxon>
        <taxon>Spiralia</taxon>
        <taxon>Lophotrochozoa</taxon>
        <taxon>Mollusca</taxon>
        <taxon>Bivalvia</taxon>
        <taxon>Autobranchia</taxon>
        <taxon>Heteroconchia</taxon>
        <taxon>Euheterodonta</taxon>
        <taxon>Imparidentia</taxon>
        <taxon>Neoheterodontei</taxon>
        <taxon>Myida</taxon>
        <taxon>Dreissenoidea</taxon>
        <taxon>Dreissenidae</taxon>
        <taxon>Dreissena</taxon>
    </lineage>
</organism>
<dbReference type="AlphaFoldDB" id="A0A9D4HH61"/>
<dbReference type="EMBL" id="JAIWYP010000013">
    <property type="protein sequence ID" value="KAH3716631.1"/>
    <property type="molecule type" value="Genomic_DNA"/>
</dbReference>
<evidence type="ECO:0000313" key="3">
    <source>
        <dbReference type="EMBL" id="KAH3716631.1"/>
    </source>
</evidence>
<dbReference type="Gene3D" id="2.120.10.30">
    <property type="entry name" value="TolB, C-terminal domain"/>
    <property type="match status" value="1"/>
</dbReference>
<comment type="caution">
    <text evidence="3">The sequence shown here is derived from an EMBL/GenBank/DDBJ whole genome shotgun (WGS) entry which is preliminary data.</text>
</comment>
<dbReference type="Proteomes" id="UP000828390">
    <property type="component" value="Unassembled WGS sequence"/>
</dbReference>
<evidence type="ECO:0000256" key="2">
    <source>
        <dbReference type="SAM" id="MobiDB-lite"/>
    </source>
</evidence>
<evidence type="ECO:0008006" key="5">
    <source>
        <dbReference type="Google" id="ProtNLM"/>
    </source>
</evidence>
<feature type="compositionally biased region" description="Polar residues" evidence="2">
    <location>
        <begin position="146"/>
        <end position="169"/>
    </location>
</feature>
<evidence type="ECO:0000313" key="4">
    <source>
        <dbReference type="Proteomes" id="UP000828390"/>
    </source>
</evidence>
<name>A0A9D4HH61_DREPO</name>
<evidence type="ECO:0000256" key="1">
    <source>
        <dbReference type="SAM" id="Coils"/>
    </source>
</evidence>
<feature type="region of interest" description="Disordered" evidence="2">
    <location>
        <begin position="144"/>
        <end position="216"/>
    </location>
</feature>
<keyword evidence="1" id="KW-0175">Coiled coil</keyword>
<accession>A0A9D4HH61</accession>
<proteinExistence type="predicted"/>
<dbReference type="SUPFAM" id="SSF63829">
    <property type="entry name" value="Calcium-dependent phosphotriesterase"/>
    <property type="match status" value="1"/>
</dbReference>
<keyword evidence="4" id="KW-1185">Reference proteome</keyword>
<dbReference type="InterPro" id="IPR011042">
    <property type="entry name" value="6-blade_b-propeller_TolB-like"/>
</dbReference>
<protein>
    <recommendedName>
        <fullName evidence="5">Tripartite motif-containing protein 2</fullName>
    </recommendedName>
</protein>